<proteinExistence type="predicted"/>
<evidence type="ECO:0000313" key="3">
    <source>
        <dbReference type="Proteomes" id="UP001166004"/>
    </source>
</evidence>
<dbReference type="EMBL" id="LANA01000001">
    <property type="protein sequence ID" value="NMN66991.1"/>
    <property type="molecule type" value="Genomic_DNA"/>
</dbReference>
<dbReference type="RefSeq" id="WP_169035516.1">
    <property type="nucleotide sequence ID" value="NZ_LANA01000001.1"/>
</dbReference>
<reference evidence="2 3" key="1">
    <citation type="submission" date="2019-07" db="EMBL/GenBank/DDBJ databases">
        <title>SAR11 Genome Evolution.</title>
        <authorList>
            <person name="Giovannoni S."/>
        </authorList>
    </citation>
    <scope>NUCLEOTIDE SEQUENCE [LARGE SCALE GENOMIC DNA]</scope>
    <source>
        <strain evidence="2 3">HTCC9565</strain>
    </source>
</reference>
<gene>
    <name evidence="2" type="ORF">VP91_00001210</name>
</gene>
<protein>
    <submittedName>
        <fullName evidence="2">Fe-S protein</fullName>
    </submittedName>
</protein>
<dbReference type="Pfam" id="PF03473">
    <property type="entry name" value="MOSC"/>
    <property type="match status" value="1"/>
</dbReference>
<evidence type="ECO:0000259" key="1">
    <source>
        <dbReference type="PROSITE" id="PS51340"/>
    </source>
</evidence>
<accession>A0ABX1T086</accession>
<sequence length="260" mass="29875">MSTTISSINYCPVKSVSFQTIEKCEIKKKIGIVGDRIFAFAKDLEPDKALLFEKNPEERKGKWNKVLTLKNSPVLNKYNFFFKENKLTLTFKDKEILTINVSELKERQLLSNKIIELENSLKEPIVLMKNEELPFFDTSISNKVDFVNSVSLLNIQSINDFQKKIGKKIETSIFRGNICIDGIEPWKEREWIGKIIKINGVSFKVEKNIPRCVAINLKPQTDDNSFNLLQSLKKTYDHFEMGIYLTALDDGEIGIGNKLT</sequence>
<organism evidence="2 3">
    <name type="scientific">Pelagibacter ubique</name>
    <dbReference type="NCBI Taxonomy" id="198252"/>
    <lineage>
        <taxon>Bacteria</taxon>
        <taxon>Pseudomonadati</taxon>
        <taxon>Pseudomonadota</taxon>
        <taxon>Alphaproteobacteria</taxon>
        <taxon>Candidatus Pelagibacterales</taxon>
        <taxon>Candidatus Pelagibacteraceae</taxon>
        <taxon>Candidatus Pelagibacter</taxon>
    </lineage>
</organism>
<dbReference type="InterPro" id="IPR011037">
    <property type="entry name" value="Pyrv_Knase-like_insert_dom_sf"/>
</dbReference>
<dbReference type="SUPFAM" id="SSF50800">
    <property type="entry name" value="PK beta-barrel domain-like"/>
    <property type="match status" value="1"/>
</dbReference>
<evidence type="ECO:0000313" key="2">
    <source>
        <dbReference type="EMBL" id="NMN66991.1"/>
    </source>
</evidence>
<dbReference type="Proteomes" id="UP001166004">
    <property type="component" value="Unassembled WGS sequence"/>
</dbReference>
<dbReference type="PROSITE" id="PS51340">
    <property type="entry name" value="MOSC"/>
    <property type="match status" value="1"/>
</dbReference>
<dbReference type="InterPro" id="IPR005302">
    <property type="entry name" value="MoCF_Sase_C"/>
</dbReference>
<keyword evidence="3" id="KW-1185">Reference proteome</keyword>
<name>A0ABX1T086_PELUQ</name>
<feature type="domain" description="MOSC" evidence="1">
    <location>
        <begin position="107"/>
        <end position="260"/>
    </location>
</feature>
<comment type="caution">
    <text evidence="2">The sequence shown here is derived from an EMBL/GenBank/DDBJ whole genome shotgun (WGS) entry which is preliminary data.</text>
</comment>